<evidence type="ECO:0000313" key="8">
    <source>
        <dbReference type="EMBL" id="KAJ4970048.1"/>
    </source>
</evidence>
<protein>
    <recommendedName>
        <fullName evidence="7">Peptidase A1 domain-containing protein</fullName>
    </recommendedName>
</protein>
<dbReference type="InterPro" id="IPR051708">
    <property type="entry name" value="Plant_Aspart_Prot_A1"/>
</dbReference>
<dbReference type="PROSITE" id="PS51767">
    <property type="entry name" value="PEPTIDASE_A1"/>
    <property type="match status" value="1"/>
</dbReference>
<dbReference type="GO" id="GO:0005576">
    <property type="term" value="C:extracellular region"/>
    <property type="evidence" value="ECO:0007669"/>
    <property type="project" value="TreeGrafter"/>
</dbReference>
<dbReference type="InterPro" id="IPR033121">
    <property type="entry name" value="PEPTIDASE_A1"/>
</dbReference>
<dbReference type="EMBL" id="JAMYWD010000005">
    <property type="protein sequence ID" value="KAJ4970048.1"/>
    <property type="molecule type" value="Genomic_DNA"/>
</dbReference>
<dbReference type="FunFam" id="2.40.70.10:FF:000034">
    <property type="entry name" value="Aspartyl protease family protein"/>
    <property type="match status" value="1"/>
</dbReference>
<proteinExistence type="inferred from homology"/>
<dbReference type="InterPro" id="IPR001461">
    <property type="entry name" value="Aspartic_peptidase_A1"/>
</dbReference>
<dbReference type="InterPro" id="IPR032861">
    <property type="entry name" value="TAXi_N"/>
</dbReference>
<evidence type="ECO:0000256" key="2">
    <source>
        <dbReference type="ARBA" id="ARBA00022670"/>
    </source>
</evidence>
<evidence type="ECO:0000259" key="7">
    <source>
        <dbReference type="PROSITE" id="PS51767"/>
    </source>
</evidence>
<evidence type="ECO:0000256" key="3">
    <source>
        <dbReference type="ARBA" id="ARBA00022750"/>
    </source>
</evidence>
<keyword evidence="9" id="KW-1185">Reference proteome</keyword>
<organism evidence="8 9">
    <name type="scientific">Protea cynaroides</name>
    <dbReference type="NCBI Taxonomy" id="273540"/>
    <lineage>
        <taxon>Eukaryota</taxon>
        <taxon>Viridiplantae</taxon>
        <taxon>Streptophyta</taxon>
        <taxon>Embryophyta</taxon>
        <taxon>Tracheophyta</taxon>
        <taxon>Spermatophyta</taxon>
        <taxon>Magnoliopsida</taxon>
        <taxon>Proteales</taxon>
        <taxon>Proteaceae</taxon>
        <taxon>Protea</taxon>
    </lineage>
</organism>
<accession>A0A9Q0QSA9</accession>
<dbReference type="Proteomes" id="UP001141806">
    <property type="component" value="Unassembled WGS sequence"/>
</dbReference>
<comment type="similarity">
    <text evidence="1">Belongs to the peptidase A1 family.</text>
</comment>
<evidence type="ECO:0000313" key="9">
    <source>
        <dbReference type="Proteomes" id="UP001141806"/>
    </source>
</evidence>
<evidence type="ECO:0000256" key="5">
    <source>
        <dbReference type="ARBA" id="ARBA00023180"/>
    </source>
</evidence>
<evidence type="ECO:0000256" key="1">
    <source>
        <dbReference type="ARBA" id="ARBA00007447"/>
    </source>
</evidence>
<dbReference type="PRINTS" id="PR00792">
    <property type="entry name" value="PEPSIN"/>
</dbReference>
<dbReference type="GO" id="GO:0006508">
    <property type="term" value="P:proteolysis"/>
    <property type="evidence" value="ECO:0007669"/>
    <property type="project" value="UniProtKB-KW"/>
</dbReference>
<feature type="active site" evidence="6">
    <location>
        <position position="366"/>
    </location>
</feature>
<gene>
    <name evidence="8" type="ORF">NE237_003147</name>
</gene>
<dbReference type="SUPFAM" id="SSF50630">
    <property type="entry name" value="Acid proteases"/>
    <property type="match status" value="1"/>
</dbReference>
<name>A0A9Q0QSA9_9MAGN</name>
<dbReference type="FunFam" id="2.40.70.10:FF:000120">
    <property type="entry name" value="Aspartic proteinase nepenthesin-2"/>
    <property type="match status" value="1"/>
</dbReference>
<feature type="active site" evidence="6">
    <location>
        <position position="142"/>
    </location>
</feature>
<evidence type="ECO:0000256" key="4">
    <source>
        <dbReference type="ARBA" id="ARBA00022801"/>
    </source>
</evidence>
<keyword evidence="3" id="KW-0064">Aspartyl protease</keyword>
<keyword evidence="2" id="KW-0645">Protease</keyword>
<dbReference type="CDD" id="cd05476">
    <property type="entry name" value="pepsin_A_like_plant"/>
    <property type="match status" value="1"/>
</dbReference>
<feature type="domain" description="Peptidase A1" evidence="7">
    <location>
        <begin position="124"/>
        <end position="489"/>
    </location>
</feature>
<dbReference type="AlphaFoldDB" id="A0A9Q0QSA9"/>
<dbReference type="Pfam" id="PF14543">
    <property type="entry name" value="TAXi_N"/>
    <property type="match status" value="1"/>
</dbReference>
<keyword evidence="5" id="KW-0325">Glycoprotein</keyword>
<evidence type="ECO:0000256" key="6">
    <source>
        <dbReference type="PIRSR" id="PIRSR601461-1"/>
    </source>
</evidence>
<dbReference type="PANTHER" id="PTHR47967">
    <property type="entry name" value="OS07G0603500 PROTEIN-RELATED"/>
    <property type="match status" value="1"/>
</dbReference>
<dbReference type="GO" id="GO:0004190">
    <property type="term" value="F:aspartic-type endopeptidase activity"/>
    <property type="evidence" value="ECO:0007669"/>
    <property type="project" value="UniProtKB-KW"/>
</dbReference>
<keyword evidence="4" id="KW-0378">Hydrolase</keyword>
<reference evidence="8" key="1">
    <citation type="journal article" date="2023" name="Plant J.">
        <title>The genome of the king protea, Protea cynaroides.</title>
        <authorList>
            <person name="Chang J."/>
            <person name="Duong T.A."/>
            <person name="Schoeman C."/>
            <person name="Ma X."/>
            <person name="Roodt D."/>
            <person name="Barker N."/>
            <person name="Li Z."/>
            <person name="Van de Peer Y."/>
            <person name="Mizrachi E."/>
        </authorList>
    </citation>
    <scope>NUCLEOTIDE SEQUENCE</scope>
    <source>
        <tissue evidence="8">Young leaves</tissue>
    </source>
</reference>
<dbReference type="OrthoDB" id="2747330at2759"/>
<dbReference type="Pfam" id="PF14541">
    <property type="entry name" value="TAXi_C"/>
    <property type="match status" value="1"/>
</dbReference>
<dbReference type="InterPro" id="IPR034161">
    <property type="entry name" value="Pepsin-like_plant"/>
</dbReference>
<dbReference type="InterPro" id="IPR021109">
    <property type="entry name" value="Peptidase_aspartic_dom_sf"/>
</dbReference>
<sequence>MANPTPVHSVSISFQQLTNRALMNHLSRTLDLFSLQKTMASYLSGLLCIFSLFSLFSSISSLLDNKSTALTLSLSQFNKNTSSDPWQKLNQLVSASLIRAKHLKNLQTSVISKTPLFPHSYGGYSISLRFGTPPQTTSFVMDTGSDLVWFPCTHSYTCNNCYFRNQNPSNISTFIPKLSSSSKIVGCENPKCGWLDSSDVQLRCSDCEPNSKNCSQSCPPYFIIYGSGSTAGILLSETLDFPEKKVPDFIVGCSIFSEYQPSGIAGFGRGPSSLPSQLRLKKFSYCLLSHSFDDTNESSLLILDGNHKTAGVSYTPFVKNPAAGRPAFSVYYYIGLRKITVGGKKVKIPYSYLSLGSDGNGGTIIDSGSTFTFMEKQVFDLVAGEFETQVKYKRALDIEELTGLRPCFDISAEKDVFLPELVLHFKGGAEIALPLENYYSFLDTGVACLTVVTEDRSGINVGPSIILGNYQQQNFYIEYDLENQRLGFGQQSCGN</sequence>
<dbReference type="Gene3D" id="2.40.70.10">
    <property type="entry name" value="Acid Proteases"/>
    <property type="match status" value="2"/>
</dbReference>
<dbReference type="PANTHER" id="PTHR47967:SF36">
    <property type="entry name" value="PEPTIDASE A1 DOMAIN-CONTAINING PROTEIN"/>
    <property type="match status" value="1"/>
</dbReference>
<comment type="caution">
    <text evidence="8">The sequence shown here is derived from an EMBL/GenBank/DDBJ whole genome shotgun (WGS) entry which is preliminary data.</text>
</comment>
<dbReference type="InterPro" id="IPR032799">
    <property type="entry name" value="TAXi_C"/>
</dbReference>